<dbReference type="InterPro" id="IPR026720">
    <property type="entry name" value="CFAP91"/>
</dbReference>
<dbReference type="Proteomes" id="UP000531151">
    <property type="component" value="Unassembled WGS sequence"/>
</dbReference>
<organism evidence="1 2">
    <name type="scientific">Geococcyx californianus</name>
    <name type="common">Greater roadrunner</name>
    <name type="synonym">Saurothera californiana</name>
    <dbReference type="NCBI Taxonomy" id="8947"/>
    <lineage>
        <taxon>Eukaryota</taxon>
        <taxon>Metazoa</taxon>
        <taxon>Chordata</taxon>
        <taxon>Craniata</taxon>
        <taxon>Vertebrata</taxon>
        <taxon>Euteleostomi</taxon>
        <taxon>Archelosauria</taxon>
        <taxon>Archosauria</taxon>
        <taxon>Dinosauria</taxon>
        <taxon>Saurischia</taxon>
        <taxon>Theropoda</taxon>
        <taxon>Coelurosauria</taxon>
        <taxon>Aves</taxon>
        <taxon>Neognathae</taxon>
        <taxon>Neoaves</taxon>
        <taxon>Otidimorphae</taxon>
        <taxon>Cuculiformes</taxon>
        <taxon>Neomorphidae</taxon>
        <taxon>Geococcyx</taxon>
    </lineage>
</organism>
<evidence type="ECO:0000313" key="2">
    <source>
        <dbReference type="Proteomes" id="UP000531151"/>
    </source>
</evidence>
<accession>A0A7K4IUP0</accession>
<protein>
    <submittedName>
        <fullName evidence="1">CFA91 protein</fullName>
    </submittedName>
</protein>
<dbReference type="AlphaFoldDB" id="A0A7K4IUP0"/>
<feature type="non-terminal residue" evidence="1">
    <location>
        <position position="1"/>
    </location>
</feature>
<dbReference type="EMBL" id="VWPV01002903">
    <property type="protein sequence ID" value="NWH56758.1"/>
    <property type="molecule type" value="Genomic_DNA"/>
</dbReference>
<evidence type="ECO:0000313" key="1">
    <source>
        <dbReference type="EMBL" id="NWH56758.1"/>
    </source>
</evidence>
<gene>
    <name evidence="1" type="primary">Maats1_1</name>
    <name evidence="1" type="ORF">GEOCAL_R14817</name>
</gene>
<name>A0A7K4IUP0_GEOCA</name>
<feature type="non-terminal residue" evidence="1">
    <location>
        <position position="163"/>
    </location>
</feature>
<sequence>TFDFLSKELVRLQEERKIHAFVMLAERQRRMREAEESGRRQVEERQRQEEDEIFRQAREGDGWDCGHFVVKVYQSSIDSYLEDIILSTIENTAEEQAREEVQRMAVEINDIAYEMESRYVMKWHIRGCLRRFRTCLTICICSYMYNLRQGKGRATLFMIASLV</sequence>
<reference evidence="1 2" key="1">
    <citation type="submission" date="2019-09" db="EMBL/GenBank/DDBJ databases">
        <title>Bird 10,000 Genomes (B10K) Project - Family phase.</title>
        <authorList>
            <person name="Zhang G."/>
        </authorList>
    </citation>
    <scope>NUCLEOTIDE SEQUENCE [LARGE SCALE GENOMIC DNA]</scope>
    <source>
        <strain evidence="1">B10K-CU-031-07</strain>
        <tissue evidence="1">Muscle</tissue>
    </source>
</reference>
<dbReference type="PANTHER" id="PTHR22455">
    <property type="entry name" value="CILIA- AND FLAGELLA-ASSOCIATED PROTEIN 91"/>
    <property type="match status" value="1"/>
</dbReference>
<dbReference type="PANTHER" id="PTHR22455:SF10">
    <property type="entry name" value="CILIA- AND FLAGELLA-ASSOCIATED PROTEIN 91"/>
    <property type="match status" value="1"/>
</dbReference>
<dbReference type="OrthoDB" id="567787at2759"/>
<proteinExistence type="predicted"/>
<keyword evidence="2" id="KW-1185">Reference proteome</keyword>
<comment type="caution">
    <text evidence="1">The sequence shown here is derived from an EMBL/GenBank/DDBJ whole genome shotgun (WGS) entry which is preliminary data.</text>
</comment>